<evidence type="ECO:0000256" key="4">
    <source>
        <dbReference type="SAM" id="MobiDB-lite"/>
    </source>
</evidence>
<name>A0A485LL73_9STRA</name>
<evidence type="ECO:0000256" key="1">
    <source>
        <dbReference type="ARBA" id="ARBA00022448"/>
    </source>
</evidence>
<dbReference type="GO" id="GO:1990745">
    <property type="term" value="C:EARP complex"/>
    <property type="evidence" value="ECO:0007669"/>
    <property type="project" value="InterPro"/>
</dbReference>
<dbReference type="Pfam" id="PF10474">
    <property type="entry name" value="Syndetin_C"/>
    <property type="match status" value="1"/>
</dbReference>
<dbReference type="PANTHER" id="PTHR13258">
    <property type="entry name" value="SYNDETIN"/>
    <property type="match status" value="1"/>
</dbReference>
<keyword evidence="2" id="KW-0653">Protein transport</keyword>
<dbReference type="Proteomes" id="UP000332933">
    <property type="component" value="Unassembled WGS sequence"/>
</dbReference>
<dbReference type="PANTHER" id="PTHR13258:SF0">
    <property type="entry name" value="SYNDETIN"/>
    <property type="match status" value="1"/>
</dbReference>
<keyword evidence="1" id="KW-0813">Transport</keyword>
<reference evidence="8 9" key="1">
    <citation type="submission" date="2019-03" db="EMBL/GenBank/DDBJ databases">
        <authorList>
            <person name="Gaulin E."/>
            <person name="Dumas B."/>
        </authorList>
    </citation>
    <scope>NUCLEOTIDE SEQUENCE [LARGE SCALE GENOMIC DNA]</scope>
    <source>
        <strain evidence="8">CBS 568.67</strain>
    </source>
</reference>
<dbReference type="InterPro" id="IPR040047">
    <property type="entry name" value="VPS50"/>
</dbReference>
<reference evidence="7" key="2">
    <citation type="submission" date="2019-06" db="EMBL/GenBank/DDBJ databases">
        <title>Genomics analysis of Aphanomyces spp. identifies a new class of oomycete effector associated with host adaptation.</title>
        <authorList>
            <person name="Gaulin E."/>
        </authorList>
    </citation>
    <scope>NUCLEOTIDE SEQUENCE</scope>
    <source>
        <strain evidence="7">CBS 578.67</strain>
    </source>
</reference>
<feature type="compositionally biased region" description="Low complexity" evidence="4">
    <location>
        <begin position="42"/>
        <end position="51"/>
    </location>
</feature>
<keyword evidence="3" id="KW-0175">Coiled coil</keyword>
<evidence type="ECO:0000313" key="9">
    <source>
        <dbReference type="Proteomes" id="UP000332933"/>
    </source>
</evidence>
<dbReference type="EMBL" id="VJMH01007047">
    <property type="protein sequence ID" value="KAF0685823.1"/>
    <property type="molecule type" value="Genomic_DNA"/>
</dbReference>
<protein>
    <submittedName>
        <fullName evidence="8">Aste57867_22345 protein</fullName>
    </submittedName>
</protein>
<dbReference type="Pfam" id="PF10475">
    <property type="entry name" value="Vps54_N"/>
    <property type="match status" value="1"/>
</dbReference>
<dbReference type="GO" id="GO:0000149">
    <property type="term" value="F:SNARE binding"/>
    <property type="evidence" value="ECO:0007669"/>
    <property type="project" value="TreeGrafter"/>
</dbReference>
<dbReference type="InterPro" id="IPR019515">
    <property type="entry name" value="VPS54_N"/>
</dbReference>
<dbReference type="AlphaFoldDB" id="A0A485LL73"/>
<accession>A0A485LL73</accession>
<feature type="compositionally biased region" description="Low complexity" evidence="4">
    <location>
        <begin position="90"/>
        <end position="102"/>
    </location>
</feature>
<proteinExistence type="predicted"/>
<feature type="domain" description="Syndetin C-terminal" evidence="5">
    <location>
        <begin position="797"/>
        <end position="1031"/>
    </location>
</feature>
<evidence type="ECO:0000313" key="7">
    <source>
        <dbReference type="EMBL" id="KAF0685823.1"/>
    </source>
</evidence>
<feature type="compositionally biased region" description="Polar residues" evidence="4">
    <location>
        <begin position="52"/>
        <end position="78"/>
    </location>
</feature>
<dbReference type="OrthoDB" id="10263345at2759"/>
<evidence type="ECO:0000256" key="2">
    <source>
        <dbReference type="ARBA" id="ARBA00022927"/>
    </source>
</evidence>
<evidence type="ECO:0000259" key="6">
    <source>
        <dbReference type="Pfam" id="PF10475"/>
    </source>
</evidence>
<dbReference type="GO" id="GO:0042147">
    <property type="term" value="P:retrograde transport, endosome to Golgi"/>
    <property type="evidence" value="ECO:0007669"/>
    <property type="project" value="InterPro"/>
</dbReference>
<dbReference type="GO" id="GO:0015031">
    <property type="term" value="P:protein transport"/>
    <property type="evidence" value="ECO:0007669"/>
    <property type="project" value="UniProtKB-KW"/>
</dbReference>
<dbReference type="EMBL" id="CAADRA010007073">
    <property type="protein sequence ID" value="VFT99008.1"/>
    <property type="molecule type" value="Genomic_DNA"/>
</dbReference>
<sequence>MQPYAARRSKSMTPPDTSPGNPFRTTGNNAAPSTSPGNPFRTTANTTSTTSPGNPFKSNATIANSAPSTGNPFATTTKPPAENPGNPFRSSPVGGSSTSPGTNPLKANATTGRGNPFAFSTQGVSSKATPPSPSNPFAASGEAAPPASHTPTHKALHDEDQVLNDLDPRFFTQRFDPVQHMLDSLPTSATEVSDYLQAEIGAMDIAKDVVTAKLADDIQRNYTSFIQGMNQVQEVDLDLALALIQVKNGRRLLASHKKDLVMSHLELVKLRRNRDRLQTIVDHATHIMDCFKQEQDMLTLLQDREYEYAVHVCVGMKGRYTHLKQFDVLRPILQRMAQALPDLRKQFNAALRRLLGAFDADHYGQLLRAYAILEKEMNEPLVEAIPDVLVRAMDDLARAVVQGFDDACRAASPASIATLMDAAVACYEQVAQILHGYFLFVQWHRDPFSEANSADTYLHRCGMDAPIQDSLGQTFQHYRKLVWDNMQQRLSDLWSRTPWPNDVKIEHVVGLSHATMKMIALGDEFSGAASDKLRAAWQSKCRLFLNQMHHDSIELMRMMLDTEKWERLSIAIDDGRLLHLLEQRSGYVLTQDDAAAPAPNMLTMFTSTGNPFSLHLRAGFFKVAAMEKYAFVDKAGDEEEQMIQRMLDLDPYLRGDPANDNQAVTTTPQQDELIRFGSPHVVTSTAFSGFMRFCGIYIKFMQQVPLLRDDLWMHLLGLFDFVFYAVFSSACPDINMQRLVARQTPSDLPCDNVRIWVLKLQQQYPIKPIMQFQTPLPSSTTNTASKTEPNLIASFLDRVVAIESVVFQAHVLTTAANAMSTSLDPIRVAVQEARSYIYACLAPQMIHAATIPPMIEKATWDIADLSDRHNDYVVTLVRHCGIFWGPSLLVVCNMDLDVLLGTLQGSVVPIAVRDELWEYAIRSVMEALVEGFASVKRCSMEGRALMSMDLIAVQNGLDLINHVSQTHQTQWGRAYVHNYIKAYYFQEPELLAFIAANKTRYRKAHLLSLATNGVCGHLRKPIQKDLMQKIEQLFRTTTTNDPSPTKPRQPTHRS</sequence>
<dbReference type="InterPro" id="IPR019514">
    <property type="entry name" value="Syndetin_C"/>
</dbReference>
<keyword evidence="9" id="KW-1185">Reference proteome</keyword>
<gene>
    <name evidence="8" type="primary">Aste57867_22345</name>
    <name evidence="7" type="ORF">As57867_022275</name>
    <name evidence="8" type="ORF">ASTE57867_22345</name>
</gene>
<evidence type="ECO:0000256" key="3">
    <source>
        <dbReference type="ARBA" id="ARBA00023054"/>
    </source>
</evidence>
<evidence type="ECO:0000313" key="8">
    <source>
        <dbReference type="EMBL" id="VFT99008.1"/>
    </source>
</evidence>
<feature type="compositionally biased region" description="Polar residues" evidence="4">
    <location>
        <begin position="11"/>
        <end position="41"/>
    </location>
</feature>
<feature type="compositionally biased region" description="Polar residues" evidence="4">
    <location>
        <begin position="1034"/>
        <end position="1048"/>
    </location>
</feature>
<feature type="region of interest" description="Disordered" evidence="4">
    <location>
        <begin position="1"/>
        <end position="153"/>
    </location>
</feature>
<dbReference type="GO" id="GO:0005829">
    <property type="term" value="C:cytosol"/>
    <property type="evidence" value="ECO:0007669"/>
    <property type="project" value="GOC"/>
</dbReference>
<evidence type="ECO:0000259" key="5">
    <source>
        <dbReference type="Pfam" id="PF10474"/>
    </source>
</evidence>
<feature type="region of interest" description="Disordered" evidence="4">
    <location>
        <begin position="1034"/>
        <end position="1054"/>
    </location>
</feature>
<feature type="compositionally biased region" description="Polar residues" evidence="4">
    <location>
        <begin position="108"/>
        <end position="129"/>
    </location>
</feature>
<feature type="domain" description="Vacuolar protein sorting-associated protein 54 N-terminal" evidence="6">
    <location>
        <begin position="163"/>
        <end position="403"/>
    </location>
</feature>
<dbReference type="GO" id="GO:0032456">
    <property type="term" value="P:endocytic recycling"/>
    <property type="evidence" value="ECO:0007669"/>
    <property type="project" value="InterPro"/>
</dbReference>
<organism evidence="8 9">
    <name type="scientific">Aphanomyces stellatus</name>
    <dbReference type="NCBI Taxonomy" id="120398"/>
    <lineage>
        <taxon>Eukaryota</taxon>
        <taxon>Sar</taxon>
        <taxon>Stramenopiles</taxon>
        <taxon>Oomycota</taxon>
        <taxon>Saprolegniomycetes</taxon>
        <taxon>Saprolegniales</taxon>
        <taxon>Verrucalvaceae</taxon>
        <taxon>Aphanomyces</taxon>
    </lineage>
</organism>